<gene>
    <name evidence="1" type="ORF">TDIB3V08_LOCUS12039</name>
</gene>
<protein>
    <submittedName>
        <fullName evidence="1">Uncharacterized protein</fullName>
    </submittedName>
</protein>
<organism evidence="1">
    <name type="scientific">Timema douglasi</name>
    <name type="common">Walking stick</name>
    <dbReference type="NCBI Taxonomy" id="61478"/>
    <lineage>
        <taxon>Eukaryota</taxon>
        <taxon>Metazoa</taxon>
        <taxon>Ecdysozoa</taxon>
        <taxon>Arthropoda</taxon>
        <taxon>Hexapoda</taxon>
        <taxon>Insecta</taxon>
        <taxon>Pterygota</taxon>
        <taxon>Neoptera</taxon>
        <taxon>Polyneoptera</taxon>
        <taxon>Phasmatodea</taxon>
        <taxon>Timematodea</taxon>
        <taxon>Timematoidea</taxon>
        <taxon>Timematidae</taxon>
        <taxon>Timema</taxon>
    </lineage>
</organism>
<reference evidence="1" key="1">
    <citation type="submission" date="2020-11" db="EMBL/GenBank/DDBJ databases">
        <authorList>
            <person name="Tran Van P."/>
        </authorList>
    </citation>
    <scope>NUCLEOTIDE SEQUENCE</scope>
</reference>
<evidence type="ECO:0000313" key="1">
    <source>
        <dbReference type="EMBL" id="CAD7205889.1"/>
    </source>
</evidence>
<accession>A0A7R8ZHP5</accession>
<name>A0A7R8ZHP5_TIMDO</name>
<proteinExistence type="predicted"/>
<dbReference type="EMBL" id="OA577439">
    <property type="protein sequence ID" value="CAD7205889.1"/>
    <property type="molecule type" value="Genomic_DNA"/>
</dbReference>
<sequence>MHTKGTVCFRVHYCPEAPGLYREFIDQHENADIAFQVIQVASLSSLSRPMCKLESSAWHFYIPLPDGKPGAYFANDEFRREVTDHQRQLDIINCGRGLETMIERGQMEGGDRSQLIADQNLLYCWRKDDPSAMKMELMSKALAHKPEKRSKIDEMVRECGHKVLRFHPYHWQYNRIELVRVTTRNNKFDDVAL</sequence>
<dbReference type="AlphaFoldDB" id="A0A7R8ZHP5"/>